<evidence type="ECO:0000256" key="1">
    <source>
        <dbReference type="ARBA" id="ARBA00004141"/>
    </source>
</evidence>
<comment type="similarity">
    <text evidence="10">Belongs to the ELO family.</text>
</comment>
<feature type="transmembrane region" description="Helical" evidence="10">
    <location>
        <begin position="184"/>
        <end position="204"/>
    </location>
</feature>
<evidence type="ECO:0000256" key="10">
    <source>
        <dbReference type="RuleBase" id="RU361115"/>
    </source>
</evidence>
<feature type="transmembrane region" description="Helical" evidence="10">
    <location>
        <begin position="129"/>
        <end position="152"/>
    </location>
</feature>
<dbReference type="PROSITE" id="PS01188">
    <property type="entry name" value="ELO"/>
    <property type="match status" value="1"/>
</dbReference>
<comment type="subcellular location">
    <subcellularLocation>
        <location evidence="1">Membrane</location>
        <topology evidence="1">Multi-pass membrane protein</topology>
    </subcellularLocation>
</comment>
<keyword evidence="7 10" id="KW-0443">Lipid metabolism</keyword>
<dbReference type="GO" id="GO:0009922">
    <property type="term" value="F:fatty acid elongase activity"/>
    <property type="evidence" value="ECO:0007669"/>
    <property type="project" value="UniProtKB-EC"/>
</dbReference>
<evidence type="ECO:0000256" key="4">
    <source>
        <dbReference type="ARBA" id="ARBA00022692"/>
    </source>
</evidence>
<evidence type="ECO:0000256" key="2">
    <source>
        <dbReference type="ARBA" id="ARBA00022516"/>
    </source>
</evidence>
<dbReference type="PANTHER" id="PTHR11157:SF69">
    <property type="entry name" value="ELONGATION OF VERY LONG CHAIN FATTY ACIDS PROTEIN 7"/>
    <property type="match status" value="1"/>
</dbReference>
<evidence type="ECO:0000256" key="5">
    <source>
        <dbReference type="ARBA" id="ARBA00022832"/>
    </source>
</evidence>
<reference evidence="12" key="1">
    <citation type="submission" date="2022-06" db="EMBL/GenBank/DDBJ databases">
        <authorList>
            <person name="Berger JAMES D."/>
            <person name="Berger JAMES D."/>
        </authorList>
    </citation>
    <scope>NUCLEOTIDE SEQUENCE [LARGE SCALE GENOMIC DNA]</scope>
</reference>
<accession>A0AA85GJL9</accession>
<feature type="transmembrane region" description="Helical" evidence="10">
    <location>
        <begin position="216"/>
        <end position="234"/>
    </location>
</feature>
<evidence type="ECO:0000256" key="8">
    <source>
        <dbReference type="ARBA" id="ARBA00023136"/>
    </source>
</evidence>
<keyword evidence="12" id="KW-1185">Reference proteome</keyword>
<keyword evidence="9 10" id="KW-0275">Fatty acid biosynthesis</keyword>
<sequence length="401" mass="47485">MYHNLSYWFTEQFLPSKPDPRLSTYPLMSTWTPTALISLAYTIIVYLWRMELLRRMNKKKMEINLNDKSLIKSSDKKQSITYYMVIYNFSMVLFSTYLSISSFILIRQLNYGLGCIELPDPNDKRTDNLVYYGYLFFFSKFVEMLDTVFFLYRGKVDQVTFLHVFHHASMPPSIWWGLKYAPGGLLYMFPLINSFVHIIMYIYYGLTSIGLYQYLWWKNYLTIIQMLQFLWFIIHQGKFLLFYKQCKFPKIFPFIICLYSLLFFLLFLNFYIKAYWKKERLIKKRKKNNINNNSNNNNNDNNSDNGYSYNNYGNNNINNNSNNSSDNNSNNVNDDDNNNNSNNNDNNTTNNNINNNSNNGSNNNSHNNNSNEINDNNNNISSSSSNNNNNNQFIDLIKIEK</sequence>
<dbReference type="Pfam" id="PF01151">
    <property type="entry name" value="ELO"/>
    <property type="match status" value="1"/>
</dbReference>
<evidence type="ECO:0000256" key="9">
    <source>
        <dbReference type="ARBA" id="ARBA00023160"/>
    </source>
</evidence>
<evidence type="ECO:0000256" key="6">
    <source>
        <dbReference type="ARBA" id="ARBA00022989"/>
    </source>
</evidence>
<keyword evidence="5 10" id="KW-0276">Fatty acid metabolism</keyword>
<evidence type="ECO:0000313" key="12">
    <source>
        <dbReference type="Proteomes" id="UP000050792"/>
    </source>
</evidence>
<evidence type="ECO:0000256" key="11">
    <source>
        <dbReference type="SAM" id="MobiDB-lite"/>
    </source>
</evidence>
<dbReference type="WBParaSite" id="SRDH1_97540.1">
    <property type="protein sequence ID" value="SRDH1_97540.1"/>
    <property type="gene ID" value="SRDH1_97540"/>
</dbReference>
<feature type="transmembrane region" description="Helical" evidence="10">
    <location>
        <begin position="254"/>
        <end position="276"/>
    </location>
</feature>
<dbReference type="GO" id="GO:0034625">
    <property type="term" value="P:fatty acid elongation, monounsaturated fatty acid"/>
    <property type="evidence" value="ECO:0007669"/>
    <property type="project" value="TreeGrafter"/>
</dbReference>
<comment type="catalytic activity">
    <reaction evidence="10">
        <text>a very-long-chain acyl-CoA + malonyl-CoA + H(+) = a very-long-chain 3-oxoacyl-CoA + CO2 + CoA</text>
        <dbReference type="Rhea" id="RHEA:32727"/>
        <dbReference type="ChEBI" id="CHEBI:15378"/>
        <dbReference type="ChEBI" id="CHEBI:16526"/>
        <dbReference type="ChEBI" id="CHEBI:57287"/>
        <dbReference type="ChEBI" id="CHEBI:57384"/>
        <dbReference type="ChEBI" id="CHEBI:90725"/>
        <dbReference type="ChEBI" id="CHEBI:90736"/>
        <dbReference type="EC" id="2.3.1.199"/>
    </reaction>
</comment>
<feature type="compositionally biased region" description="Low complexity" evidence="11">
    <location>
        <begin position="289"/>
        <end position="391"/>
    </location>
</feature>
<keyword evidence="3 10" id="KW-0808">Transferase</keyword>
<dbReference type="InterPro" id="IPR030457">
    <property type="entry name" value="ELO_CS"/>
</dbReference>
<feature type="region of interest" description="Disordered" evidence="11">
    <location>
        <begin position="287"/>
        <end position="401"/>
    </location>
</feature>
<dbReference type="GO" id="GO:0030148">
    <property type="term" value="P:sphingolipid biosynthetic process"/>
    <property type="evidence" value="ECO:0007669"/>
    <property type="project" value="TreeGrafter"/>
</dbReference>
<dbReference type="GO" id="GO:0005789">
    <property type="term" value="C:endoplasmic reticulum membrane"/>
    <property type="evidence" value="ECO:0007669"/>
    <property type="project" value="TreeGrafter"/>
</dbReference>
<dbReference type="GO" id="GO:0042761">
    <property type="term" value="P:very long-chain fatty acid biosynthetic process"/>
    <property type="evidence" value="ECO:0007669"/>
    <property type="project" value="TreeGrafter"/>
</dbReference>
<dbReference type="GO" id="GO:0034626">
    <property type="term" value="P:fatty acid elongation, polyunsaturated fatty acid"/>
    <property type="evidence" value="ECO:0007669"/>
    <property type="project" value="TreeGrafter"/>
</dbReference>
<reference evidence="13" key="2">
    <citation type="submission" date="2023-11" db="UniProtKB">
        <authorList>
            <consortium name="WormBaseParasite"/>
        </authorList>
    </citation>
    <scope>IDENTIFICATION</scope>
</reference>
<evidence type="ECO:0000256" key="3">
    <source>
        <dbReference type="ARBA" id="ARBA00022679"/>
    </source>
</evidence>
<keyword evidence="2 10" id="KW-0444">Lipid biosynthesis</keyword>
<dbReference type="PANTHER" id="PTHR11157">
    <property type="entry name" value="FATTY ACID ACYL TRANSFERASE-RELATED"/>
    <property type="match status" value="1"/>
</dbReference>
<evidence type="ECO:0000256" key="7">
    <source>
        <dbReference type="ARBA" id="ARBA00023098"/>
    </source>
</evidence>
<proteinExistence type="inferred from homology"/>
<name>A0AA85GJL9_9TREM</name>
<dbReference type="GO" id="GO:0019367">
    <property type="term" value="P:fatty acid elongation, saturated fatty acid"/>
    <property type="evidence" value="ECO:0007669"/>
    <property type="project" value="TreeGrafter"/>
</dbReference>
<keyword evidence="4 10" id="KW-0812">Transmembrane</keyword>
<keyword evidence="8 10" id="KW-0472">Membrane</keyword>
<dbReference type="Proteomes" id="UP000050792">
    <property type="component" value="Unassembled WGS sequence"/>
</dbReference>
<organism evidence="12 13">
    <name type="scientific">Schistosoma rodhaini</name>
    <dbReference type="NCBI Taxonomy" id="6188"/>
    <lineage>
        <taxon>Eukaryota</taxon>
        <taxon>Metazoa</taxon>
        <taxon>Spiralia</taxon>
        <taxon>Lophotrochozoa</taxon>
        <taxon>Platyhelminthes</taxon>
        <taxon>Trematoda</taxon>
        <taxon>Digenea</taxon>
        <taxon>Strigeidida</taxon>
        <taxon>Schistosomatoidea</taxon>
        <taxon>Schistosomatidae</taxon>
        <taxon>Schistosoma</taxon>
    </lineage>
</organism>
<dbReference type="InterPro" id="IPR002076">
    <property type="entry name" value="ELO_fam"/>
</dbReference>
<evidence type="ECO:0000313" key="13">
    <source>
        <dbReference type="WBParaSite" id="SRDH1_97540.1"/>
    </source>
</evidence>
<dbReference type="EC" id="2.3.1.199" evidence="10"/>
<dbReference type="AlphaFoldDB" id="A0AA85GJL9"/>
<feature type="transmembrane region" description="Helical" evidence="10">
    <location>
        <begin position="30"/>
        <end position="48"/>
    </location>
</feature>
<keyword evidence="6 10" id="KW-1133">Transmembrane helix</keyword>
<feature type="transmembrane region" description="Helical" evidence="10">
    <location>
        <begin position="82"/>
        <end position="109"/>
    </location>
</feature>
<protein>
    <recommendedName>
        <fullName evidence="10">Elongation of very long chain fatty acids protein</fullName>
        <ecNumber evidence="10">2.3.1.199</ecNumber>
    </recommendedName>
    <alternativeName>
        <fullName evidence="10">Very-long-chain 3-oxoacyl-CoA synthase</fullName>
    </alternativeName>
</protein>